<keyword evidence="1 2" id="KW-0597">Phosphoprotein</keyword>
<evidence type="ECO:0000256" key="2">
    <source>
        <dbReference type="PROSITE-ProRule" id="PRU00169"/>
    </source>
</evidence>
<sequence>MNAAPAVLVLDDEELLRESLALYLETHDFAVLQAGSAEEALALLPDHPCRAAVVDIRLPGLTGLDFIARAHAVWPGMRFVVYTGSPGVRPGPELAAAGLGPDDIIAKPAAGLEILADALRRVLGESGEAP</sequence>
<keyword evidence="5" id="KW-1185">Reference proteome</keyword>
<dbReference type="InterPro" id="IPR011006">
    <property type="entry name" value="CheY-like_superfamily"/>
</dbReference>
<dbReference type="Pfam" id="PF00072">
    <property type="entry name" value="Response_reg"/>
    <property type="match status" value="1"/>
</dbReference>
<name>A0A4P6HP88_9BACT</name>
<feature type="domain" description="Response regulatory" evidence="3">
    <location>
        <begin position="6"/>
        <end position="122"/>
    </location>
</feature>
<organism evidence="4 5">
    <name type="scientific">Solidesulfovibrio carbinolicus</name>
    <dbReference type="NCBI Taxonomy" id="296842"/>
    <lineage>
        <taxon>Bacteria</taxon>
        <taxon>Pseudomonadati</taxon>
        <taxon>Thermodesulfobacteriota</taxon>
        <taxon>Desulfovibrionia</taxon>
        <taxon>Desulfovibrionales</taxon>
        <taxon>Desulfovibrionaceae</taxon>
        <taxon>Solidesulfovibrio</taxon>
    </lineage>
</organism>
<dbReference type="SUPFAM" id="SSF52172">
    <property type="entry name" value="CheY-like"/>
    <property type="match status" value="1"/>
</dbReference>
<accession>A0A4P6HP88</accession>
<dbReference type="EMBL" id="CP026538">
    <property type="protein sequence ID" value="QAZ68566.1"/>
    <property type="molecule type" value="Genomic_DNA"/>
</dbReference>
<dbReference type="InterPro" id="IPR001789">
    <property type="entry name" value="Sig_transdc_resp-reg_receiver"/>
</dbReference>
<evidence type="ECO:0000313" key="4">
    <source>
        <dbReference type="EMBL" id="QAZ68566.1"/>
    </source>
</evidence>
<gene>
    <name evidence="4" type="ORF">C3Y92_15550</name>
</gene>
<proteinExistence type="predicted"/>
<dbReference type="RefSeq" id="WP_129354130.1">
    <property type="nucleotide sequence ID" value="NZ_CP026538.1"/>
</dbReference>
<dbReference type="AlphaFoldDB" id="A0A4P6HP88"/>
<feature type="modified residue" description="4-aspartylphosphate" evidence="2">
    <location>
        <position position="55"/>
    </location>
</feature>
<evidence type="ECO:0000313" key="5">
    <source>
        <dbReference type="Proteomes" id="UP000293296"/>
    </source>
</evidence>
<dbReference type="PANTHER" id="PTHR44591:SF25">
    <property type="entry name" value="CHEMOTAXIS TWO-COMPONENT RESPONSE REGULATOR"/>
    <property type="match status" value="1"/>
</dbReference>
<dbReference type="InterPro" id="IPR050595">
    <property type="entry name" value="Bact_response_regulator"/>
</dbReference>
<protein>
    <submittedName>
        <fullName evidence="4">Response regulator</fullName>
    </submittedName>
</protein>
<dbReference type="Gene3D" id="3.40.50.2300">
    <property type="match status" value="1"/>
</dbReference>
<dbReference type="GO" id="GO:0000160">
    <property type="term" value="P:phosphorelay signal transduction system"/>
    <property type="evidence" value="ECO:0007669"/>
    <property type="project" value="InterPro"/>
</dbReference>
<dbReference type="OrthoDB" id="9802155at2"/>
<dbReference type="Proteomes" id="UP000293296">
    <property type="component" value="Chromosome"/>
</dbReference>
<evidence type="ECO:0000259" key="3">
    <source>
        <dbReference type="PROSITE" id="PS50110"/>
    </source>
</evidence>
<dbReference type="SMART" id="SM00448">
    <property type="entry name" value="REC"/>
    <property type="match status" value="1"/>
</dbReference>
<evidence type="ECO:0000256" key="1">
    <source>
        <dbReference type="ARBA" id="ARBA00022553"/>
    </source>
</evidence>
<dbReference type="PROSITE" id="PS50110">
    <property type="entry name" value="RESPONSE_REGULATORY"/>
    <property type="match status" value="1"/>
</dbReference>
<dbReference type="PANTHER" id="PTHR44591">
    <property type="entry name" value="STRESS RESPONSE REGULATOR PROTEIN 1"/>
    <property type="match status" value="1"/>
</dbReference>
<dbReference type="KEGG" id="dcb:C3Y92_15550"/>
<dbReference type="CDD" id="cd00156">
    <property type="entry name" value="REC"/>
    <property type="match status" value="1"/>
</dbReference>
<reference evidence="4 5" key="1">
    <citation type="submission" date="2018-02" db="EMBL/GenBank/DDBJ databases">
        <title>Genome sequence of Desulfovibrio carbinolicus DSM 3852.</title>
        <authorList>
            <person name="Wilbanks E."/>
            <person name="Skennerton C.T."/>
            <person name="Orphan V.J."/>
        </authorList>
    </citation>
    <scope>NUCLEOTIDE SEQUENCE [LARGE SCALE GENOMIC DNA]</scope>
    <source>
        <strain evidence="4 5">DSM 3852</strain>
    </source>
</reference>